<proteinExistence type="predicted"/>
<dbReference type="eggNOG" id="COG0699">
    <property type="taxonomic scope" value="Bacteria"/>
</dbReference>
<feature type="region of interest" description="Disordered" evidence="1">
    <location>
        <begin position="358"/>
        <end position="384"/>
    </location>
</feature>
<protein>
    <recommendedName>
        <fullName evidence="2">Dynamin N-terminal domain-containing protein</fullName>
    </recommendedName>
</protein>
<dbReference type="InterPro" id="IPR045063">
    <property type="entry name" value="Dynamin_N"/>
</dbReference>
<evidence type="ECO:0000313" key="3">
    <source>
        <dbReference type="EMBL" id="KEO56399.1"/>
    </source>
</evidence>
<keyword evidence="4" id="KW-1185">Reference proteome</keyword>
<organism evidence="3 4">
    <name type="scientific">Thioclava pacifica DSM 10166</name>
    <dbReference type="NCBI Taxonomy" id="1353537"/>
    <lineage>
        <taxon>Bacteria</taxon>
        <taxon>Pseudomonadati</taxon>
        <taxon>Pseudomonadota</taxon>
        <taxon>Alphaproteobacteria</taxon>
        <taxon>Rhodobacterales</taxon>
        <taxon>Paracoccaceae</taxon>
        <taxon>Thioclava</taxon>
    </lineage>
</organism>
<dbReference type="STRING" id="1353537.TP2_02395"/>
<feature type="region of interest" description="Disordered" evidence="1">
    <location>
        <begin position="1"/>
        <end position="32"/>
    </location>
</feature>
<feature type="region of interest" description="Disordered" evidence="1">
    <location>
        <begin position="434"/>
        <end position="457"/>
    </location>
</feature>
<accession>A0A074JIU4</accession>
<feature type="compositionally biased region" description="Basic residues" evidence="1">
    <location>
        <begin position="1"/>
        <end position="10"/>
    </location>
</feature>
<feature type="domain" description="Dynamin N-terminal" evidence="2">
    <location>
        <begin position="37"/>
        <end position="182"/>
    </location>
</feature>
<evidence type="ECO:0000313" key="4">
    <source>
        <dbReference type="Proteomes" id="UP000027432"/>
    </source>
</evidence>
<dbReference type="OrthoDB" id="5477114at2"/>
<evidence type="ECO:0000256" key="1">
    <source>
        <dbReference type="SAM" id="MobiDB-lite"/>
    </source>
</evidence>
<gene>
    <name evidence="3" type="ORF">TP2_02395</name>
</gene>
<dbReference type="SUPFAM" id="SSF52540">
    <property type="entry name" value="P-loop containing nucleoside triphosphate hydrolases"/>
    <property type="match status" value="1"/>
</dbReference>
<dbReference type="Pfam" id="PF00350">
    <property type="entry name" value="Dynamin_N"/>
    <property type="match status" value="1"/>
</dbReference>
<dbReference type="Gene3D" id="3.40.50.300">
    <property type="entry name" value="P-loop containing nucleotide triphosphate hydrolases"/>
    <property type="match status" value="1"/>
</dbReference>
<feature type="compositionally biased region" description="Basic and acidic residues" evidence="1">
    <location>
        <begin position="434"/>
        <end position="445"/>
    </location>
</feature>
<dbReference type="EMBL" id="AUND01000001">
    <property type="protein sequence ID" value="KEO56399.1"/>
    <property type="molecule type" value="Genomic_DNA"/>
</dbReference>
<dbReference type="PANTHER" id="PTHR43681:SF1">
    <property type="entry name" value="SARCALUMENIN"/>
    <property type="match status" value="1"/>
</dbReference>
<evidence type="ECO:0000259" key="2">
    <source>
        <dbReference type="Pfam" id="PF00350"/>
    </source>
</evidence>
<feature type="compositionally biased region" description="Acidic residues" evidence="1">
    <location>
        <begin position="375"/>
        <end position="384"/>
    </location>
</feature>
<dbReference type="PANTHER" id="PTHR43681">
    <property type="entry name" value="TRANSMEMBRANE GTPASE FZO"/>
    <property type="match status" value="1"/>
</dbReference>
<comment type="caution">
    <text evidence="3">The sequence shown here is derived from an EMBL/GenBank/DDBJ whole genome shotgun (WGS) entry which is preliminary data.</text>
</comment>
<feature type="compositionally biased region" description="Low complexity" evidence="1">
    <location>
        <begin position="11"/>
        <end position="23"/>
    </location>
</feature>
<dbReference type="AlphaFoldDB" id="A0A074JIU4"/>
<dbReference type="Proteomes" id="UP000027432">
    <property type="component" value="Unassembled WGS sequence"/>
</dbReference>
<dbReference type="RefSeq" id="WP_051692123.1">
    <property type="nucleotide sequence ID" value="NZ_AUND01000001.1"/>
</dbReference>
<dbReference type="InterPro" id="IPR027417">
    <property type="entry name" value="P-loop_NTPase"/>
</dbReference>
<sequence>MSTLRKHQRPARAQAADPAAAPRSSNQPEAPARKLRVLVAGEFSAGKTRLINGLLGEAVLPSNVTATALPPIWLVSGAEHSLRGVDHEDVPHPIESLDKVELAKTRYCVISHPAPILDTIEIIDTPGSSDPNMPAETWRQMIDYADLVIWCTNATQAWRQSEKSIWAEMPEELRAHALLVITHGDRLTDERSAMRVMRRVKREAGSYFNAIMLASMVNPADITRVSNRIAQILPEITEPPGAPNAIVESFVRERSVIAFPKPRAEIRPRRVLHARLVKAATEAEITPSEEVSDPEVHESDSLTLWEPVVAPEPDEVSEPVELSDMATSDISDDVSDIEDISAPEEFVEPEADLVFDPLLLSNPEPTSDAAFGPEDASDDDASDDDGALLATLAALENDDTAPETPRALWAALSAEIDLSSAPAVLDCVERLLETLETRGDARPTRTDGPSAPERRLP</sequence>
<name>A0A074JIU4_9RHOB</name>
<dbReference type="InterPro" id="IPR051943">
    <property type="entry name" value="TRAFAC_Dynamin-like_GTPase"/>
</dbReference>
<reference evidence="3 4" key="1">
    <citation type="submission" date="2013-07" db="EMBL/GenBank/DDBJ databases">
        <title>Thioclava pacifica DSM 10166 Genome Sequencing.</title>
        <authorList>
            <person name="Lai Q."/>
            <person name="Shao Z."/>
        </authorList>
    </citation>
    <scope>NUCLEOTIDE SEQUENCE [LARGE SCALE GENOMIC DNA]</scope>
    <source>
        <strain evidence="3 4">DSM 10166</strain>
    </source>
</reference>